<keyword evidence="6" id="KW-0067">ATP-binding</keyword>
<evidence type="ECO:0000256" key="3">
    <source>
        <dbReference type="ARBA" id="ARBA00022679"/>
    </source>
</evidence>
<dbReference type="SUPFAM" id="SSF52540">
    <property type="entry name" value="P-loop containing nucleoside triphosphate hydrolases"/>
    <property type="match status" value="1"/>
</dbReference>
<evidence type="ECO:0000313" key="10">
    <source>
        <dbReference type="EMBL" id="CAB4655062.1"/>
    </source>
</evidence>
<comment type="similarity">
    <text evidence="1">Belongs to the cytidylate kinase family. Type 1 subfamily.</text>
</comment>
<dbReference type="NCBIfam" id="TIGR00017">
    <property type="entry name" value="cmk"/>
    <property type="match status" value="1"/>
</dbReference>
<dbReference type="InterPro" id="IPR011994">
    <property type="entry name" value="Cytidylate_kinase_dom"/>
</dbReference>
<gene>
    <name evidence="10" type="ORF">UFOPK2171_00854</name>
</gene>
<dbReference type="GO" id="GO:0036431">
    <property type="term" value="F:dCMP kinase activity"/>
    <property type="evidence" value="ECO:0007669"/>
    <property type="project" value="InterPro"/>
</dbReference>
<dbReference type="GO" id="GO:0005524">
    <property type="term" value="F:ATP binding"/>
    <property type="evidence" value="ECO:0007669"/>
    <property type="project" value="UniProtKB-KW"/>
</dbReference>
<evidence type="ECO:0000256" key="8">
    <source>
        <dbReference type="ARBA" id="ARBA00048478"/>
    </source>
</evidence>
<comment type="catalytic activity">
    <reaction evidence="8">
        <text>CMP + ATP = CDP + ADP</text>
        <dbReference type="Rhea" id="RHEA:11600"/>
        <dbReference type="ChEBI" id="CHEBI:30616"/>
        <dbReference type="ChEBI" id="CHEBI:58069"/>
        <dbReference type="ChEBI" id="CHEBI:60377"/>
        <dbReference type="ChEBI" id="CHEBI:456216"/>
        <dbReference type="EC" id="2.7.4.25"/>
    </reaction>
</comment>
<feature type="domain" description="Cytidylate kinase" evidence="9">
    <location>
        <begin position="7"/>
        <end position="216"/>
    </location>
</feature>
<dbReference type="EC" id="2.7.4.25" evidence="2"/>
<dbReference type="InterPro" id="IPR003136">
    <property type="entry name" value="Cytidylate_kin"/>
</dbReference>
<protein>
    <recommendedName>
        <fullName evidence="2">(d)CMP kinase</fullName>
        <ecNumber evidence="2">2.7.4.25</ecNumber>
    </recommendedName>
</protein>
<dbReference type="GO" id="GO:0006139">
    <property type="term" value="P:nucleobase-containing compound metabolic process"/>
    <property type="evidence" value="ECO:0007669"/>
    <property type="project" value="InterPro"/>
</dbReference>
<keyword evidence="5" id="KW-0418">Kinase</keyword>
<dbReference type="EMBL" id="CAEZWD010000128">
    <property type="protein sequence ID" value="CAB4655062.1"/>
    <property type="molecule type" value="Genomic_DNA"/>
</dbReference>
<evidence type="ECO:0000259" key="9">
    <source>
        <dbReference type="Pfam" id="PF02224"/>
    </source>
</evidence>
<sequence length="221" mass="23395">MPNSLIIAIDGPSGSGKSSVSRAVATELGLDYLDTGSMYRAMTWFIQDLGVDVKDTQSVAKSAKAEVIQPSIDPSEPGIRVAGRDVSLEIRGPEVTQGVSAVSAVPEVRSLMVNLQREIASNSKTGIVVEGRDICAVVLPEAPVRLFITADPEARANRRAKEIGAEVTATQSDLEKRDLADSTRAVSPLEIAPGARVIDTTYMELSEVIAQVVDIARAAHG</sequence>
<evidence type="ECO:0000256" key="2">
    <source>
        <dbReference type="ARBA" id="ARBA00012906"/>
    </source>
</evidence>
<organism evidence="10">
    <name type="scientific">freshwater metagenome</name>
    <dbReference type="NCBI Taxonomy" id="449393"/>
    <lineage>
        <taxon>unclassified sequences</taxon>
        <taxon>metagenomes</taxon>
        <taxon>ecological metagenomes</taxon>
    </lineage>
</organism>
<evidence type="ECO:0000256" key="5">
    <source>
        <dbReference type="ARBA" id="ARBA00022777"/>
    </source>
</evidence>
<dbReference type="CDD" id="cd02020">
    <property type="entry name" value="CMPK"/>
    <property type="match status" value="1"/>
</dbReference>
<comment type="catalytic activity">
    <reaction evidence="7">
        <text>dCMP + ATP = dCDP + ADP</text>
        <dbReference type="Rhea" id="RHEA:25094"/>
        <dbReference type="ChEBI" id="CHEBI:30616"/>
        <dbReference type="ChEBI" id="CHEBI:57566"/>
        <dbReference type="ChEBI" id="CHEBI:58593"/>
        <dbReference type="ChEBI" id="CHEBI:456216"/>
        <dbReference type="EC" id="2.7.4.25"/>
    </reaction>
</comment>
<keyword evidence="3" id="KW-0808">Transferase</keyword>
<name>A0A6J6L075_9ZZZZ</name>
<evidence type="ECO:0000256" key="6">
    <source>
        <dbReference type="ARBA" id="ARBA00022840"/>
    </source>
</evidence>
<evidence type="ECO:0000256" key="7">
    <source>
        <dbReference type="ARBA" id="ARBA00047615"/>
    </source>
</evidence>
<dbReference type="HAMAP" id="MF_00238">
    <property type="entry name" value="Cytidyl_kinase_type1"/>
    <property type="match status" value="1"/>
</dbReference>
<evidence type="ECO:0000256" key="4">
    <source>
        <dbReference type="ARBA" id="ARBA00022741"/>
    </source>
</evidence>
<evidence type="ECO:0000256" key="1">
    <source>
        <dbReference type="ARBA" id="ARBA00009427"/>
    </source>
</evidence>
<dbReference type="AlphaFoldDB" id="A0A6J6L075"/>
<reference evidence="10" key="1">
    <citation type="submission" date="2020-05" db="EMBL/GenBank/DDBJ databases">
        <authorList>
            <person name="Chiriac C."/>
            <person name="Salcher M."/>
            <person name="Ghai R."/>
            <person name="Kavagutti S V."/>
        </authorList>
    </citation>
    <scope>NUCLEOTIDE SEQUENCE</scope>
</reference>
<dbReference type="Gene3D" id="3.40.50.300">
    <property type="entry name" value="P-loop containing nucleotide triphosphate hydrolases"/>
    <property type="match status" value="1"/>
</dbReference>
<proteinExistence type="inferred from homology"/>
<dbReference type="Pfam" id="PF02224">
    <property type="entry name" value="Cytidylate_kin"/>
    <property type="match status" value="1"/>
</dbReference>
<accession>A0A6J6L075</accession>
<dbReference type="InterPro" id="IPR027417">
    <property type="entry name" value="P-loop_NTPase"/>
</dbReference>
<keyword evidence="4" id="KW-0547">Nucleotide-binding</keyword>